<feature type="region of interest" description="Disordered" evidence="1">
    <location>
        <begin position="307"/>
        <end position="354"/>
    </location>
</feature>
<feature type="region of interest" description="Disordered" evidence="1">
    <location>
        <begin position="1"/>
        <end position="191"/>
    </location>
</feature>
<feature type="compositionally biased region" description="Polar residues" evidence="1">
    <location>
        <begin position="146"/>
        <end position="158"/>
    </location>
</feature>
<proteinExistence type="predicted"/>
<gene>
    <name evidence="2" type="ORF">TeGR_g3541</name>
</gene>
<feature type="compositionally biased region" description="Basic and acidic residues" evidence="1">
    <location>
        <begin position="123"/>
        <end position="132"/>
    </location>
</feature>
<evidence type="ECO:0000313" key="3">
    <source>
        <dbReference type="Proteomes" id="UP001165060"/>
    </source>
</evidence>
<protein>
    <submittedName>
        <fullName evidence="2">Uncharacterized protein</fullName>
    </submittedName>
</protein>
<feature type="compositionally biased region" description="Polar residues" evidence="1">
    <location>
        <begin position="7"/>
        <end position="21"/>
    </location>
</feature>
<organism evidence="2 3">
    <name type="scientific">Tetraparma gracilis</name>
    <dbReference type="NCBI Taxonomy" id="2962635"/>
    <lineage>
        <taxon>Eukaryota</taxon>
        <taxon>Sar</taxon>
        <taxon>Stramenopiles</taxon>
        <taxon>Ochrophyta</taxon>
        <taxon>Bolidophyceae</taxon>
        <taxon>Parmales</taxon>
        <taxon>Triparmaceae</taxon>
        <taxon>Tetraparma</taxon>
    </lineage>
</organism>
<evidence type="ECO:0000313" key="2">
    <source>
        <dbReference type="EMBL" id="GMI34633.1"/>
    </source>
</evidence>
<accession>A0ABQ6MWQ5</accession>
<evidence type="ECO:0000256" key="1">
    <source>
        <dbReference type="SAM" id="MobiDB-lite"/>
    </source>
</evidence>
<dbReference type="Gene3D" id="1.10.238.10">
    <property type="entry name" value="EF-hand"/>
    <property type="match status" value="1"/>
</dbReference>
<dbReference type="InterPro" id="IPR011992">
    <property type="entry name" value="EF-hand-dom_pair"/>
</dbReference>
<feature type="compositionally biased region" description="Basic and acidic residues" evidence="1">
    <location>
        <begin position="324"/>
        <end position="333"/>
    </location>
</feature>
<feature type="compositionally biased region" description="Polar residues" evidence="1">
    <location>
        <begin position="30"/>
        <end position="41"/>
    </location>
</feature>
<name>A0ABQ6MWQ5_9STRA</name>
<comment type="caution">
    <text evidence="2">The sequence shown here is derived from an EMBL/GenBank/DDBJ whole genome shotgun (WGS) entry which is preliminary data.</text>
</comment>
<reference evidence="2 3" key="1">
    <citation type="journal article" date="2023" name="Commun. Biol.">
        <title>Genome analysis of Parmales, the sister group of diatoms, reveals the evolutionary specialization of diatoms from phago-mixotrophs to photoautotrophs.</title>
        <authorList>
            <person name="Ban H."/>
            <person name="Sato S."/>
            <person name="Yoshikawa S."/>
            <person name="Yamada K."/>
            <person name="Nakamura Y."/>
            <person name="Ichinomiya M."/>
            <person name="Sato N."/>
            <person name="Blanc-Mathieu R."/>
            <person name="Endo H."/>
            <person name="Kuwata A."/>
            <person name="Ogata H."/>
        </authorList>
    </citation>
    <scope>NUCLEOTIDE SEQUENCE [LARGE SCALE GENOMIC DNA]</scope>
</reference>
<keyword evidence="3" id="KW-1185">Reference proteome</keyword>
<sequence length="1296" mass="146846">MNRLDVMSSTRALTTASNSASAPPFGMLSKRTSVSPQNTPGSPASPPKKASFVPQDPTETLEKESGVTVHKNPNGTINPHWVQAPTPSRRMAGVPDNRQEGPGRRMLRQIPGNTYAAPLWDSSRPRMDRTSDQADDESLGEERTVHTASGSLASTGRSTVAERPGTGFKRIRGDGPSPAKPADEEDPSNLASHLMPADSFSCEELWRSRYALDLPRYSSFSLWAETALAEAGELVKSRTLPSHVLTGMAAQMLIEMEGKLRDMYGPEASDVFDTVLNGVYRLRGPDGNPTCESARKVIERNVWVSSGEEEHGELEEGGGFSPIQREEPREQRLPRIASPVPPGSPVGGSSPQVRKHAAFGAPPNPAGYKARLGVFMQVPTYYDEIRFLWGNLKKEIVVRPPCHRKMQAMRAERVSETRAIDRACTFWNRGKMMCMFQAWKLDASMEADREKRGKFMMMMVQLKVGDVFKAWLKVHKEEQALNIGTSVLEAKAAAESAKVDIKRLNYENSKKIPLKAAAQDLAQKAKRRVVDAKAKLDEPARQTPILKRIVQKFAKIYQKFADFQDQEHQYHIEEQFRKGADTIRLDPLYKWKAVGPDEESYTRGRRPSLGGRPSDLLDAGKFETETDCEEDDEETIRKWVPGTFASVEKTPAFEPFQTRAGRRTMRFINNSLREFRFENNLGKSKMCRNWKDLEDGSIMENLMLHFSRKDPKLQTPLMEGITKLQEHEEAMTKKHVEPVSKEFYDSNPQVIKCWSLLKYAENNFGGACRHVDQEHLTGLKRPKTQVEVDKHEARMASLALRVKETGIVVHVMSQYCGQRIHVLHIHEPMTFAFLAEMFTLFFPHCQVMMDEQKHLQQHLDRSLGDSRRELTKIFEEMGYGPTQYSHEGLLQIAGRIKTVTKSFEKWDQFLLDNWQRCLFDRLRYRAHLPELVRLVWQSLCTTVLSRKVRIEEDLDDGTYTTVDRVQLQSEFKRNGIISDVVIEEELAAITAVLKNRIRDLKRIFGFYAAAGDGGPATSMDNQEFWKFVKDCKLQKDRQKLPSVRVDLIFQACNIDYAQEGAARMESDDGEMDPTEWVEGLCRLCLYRYTKGSPASRLSKMLNEDILPNACSLDIDVFRERLAGDRVKDTMQMHKPNMKPVFQEFAADDQTDGAVDSLDSMNSTELVTYARDLGMVGGPPLFSERAIKTLFAYCQQEEEEVDADEGEGETQSDSEQVYSEFMETNGAMGSQMMPDPYNVLEMRIDQYLCQKVHPAAIPHPRFRTAMLKPAARLKQLWQEKIQRDKEKEEAGGGGGGD</sequence>
<dbReference type="Proteomes" id="UP001165060">
    <property type="component" value="Unassembled WGS sequence"/>
</dbReference>
<dbReference type="SUPFAM" id="SSF47473">
    <property type="entry name" value="EF-hand"/>
    <property type="match status" value="1"/>
</dbReference>
<dbReference type="EMBL" id="BRYB01003322">
    <property type="protein sequence ID" value="GMI34633.1"/>
    <property type="molecule type" value="Genomic_DNA"/>
</dbReference>